<dbReference type="RefSeq" id="XP_013898101.1">
    <property type="nucleotide sequence ID" value="XM_014042647.1"/>
</dbReference>
<keyword evidence="3" id="KW-1185">Reference proteome</keyword>
<feature type="compositionally biased region" description="Polar residues" evidence="1">
    <location>
        <begin position="14"/>
        <end position="25"/>
    </location>
</feature>
<evidence type="ECO:0000313" key="3">
    <source>
        <dbReference type="Proteomes" id="UP000054498"/>
    </source>
</evidence>
<accession>A0A0D2MEE3</accession>
<organism evidence="2 3">
    <name type="scientific">Monoraphidium neglectum</name>
    <dbReference type="NCBI Taxonomy" id="145388"/>
    <lineage>
        <taxon>Eukaryota</taxon>
        <taxon>Viridiplantae</taxon>
        <taxon>Chlorophyta</taxon>
        <taxon>core chlorophytes</taxon>
        <taxon>Chlorophyceae</taxon>
        <taxon>CS clade</taxon>
        <taxon>Sphaeropleales</taxon>
        <taxon>Selenastraceae</taxon>
        <taxon>Monoraphidium</taxon>
    </lineage>
</organism>
<sequence length="90" mass="9485">MVSTRSRDRVSQPGEATTSAKSGSQDVLEAEGNQAEVMSRRVGRHAAPAKEEPTTPRGRSRTRAAAAAAQTPHELEPIPESPRAGAAQPE</sequence>
<protein>
    <submittedName>
        <fullName evidence="2">Uncharacterized protein</fullName>
    </submittedName>
</protein>
<reference evidence="2 3" key="1">
    <citation type="journal article" date="2013" name="BMC Genomics">
        <title>Reconstruction of the lipid metabolism for the microalga Monoraphidium neglectum from its genome sequence reveals characteristics suitable for biofuel production.</title>
        <authorList>
            <person name="Bogen C."/>
            <person name="Al-Dilaimi A."/>
            <person name="Albersmeier A."/>
            <person name="Wichmann J."/>
            <person name="Grundmann M."/>
            <person name="Rupp O."/>
            <person name="Lauersen K.J."/>
            <person name="Blifernez-Klassen O."/>
            <person name="Kalinowski J."/>
            <person name="Goesmann A."/>
            <person name="Mussgnug J.H."/>
            <person name="Kruse O."/>
        </authorList>
    </citation>
    <scope>NUCLEOTIDE SEQUENCE [LARGE SCALE GENOMIC DNA]</scope>
    <source>
        <strain evidence="2 3">SAG 48.87</strain>
    </source>
</reference>
<dbReference type="KEGG" id="mng:MNEG_8878"/>
<dbReference type="Proteomes" id="UP000054498">
    <property type="component" value="Unassembled WGS sequence"/>
</dbReference>
<dbReference type="EMBL" id="KK101963">
    <property type="protein sequence ID" value="KIY99081.1"/>
    <property type="molecule type" value="Genomic_DNA"/>
</dbReference>
<evidence type="ECO:0000313" key="2">
    <source>
        <dbReference type="EMBL" id="KIY99081.1"/>
    </source>
</evidence>
<proteinExistence type="predicted"/>
<dbReference type="GeneID" id="25741753"/>
<evidence type="ECO:0000256" key="1">
    <source>
        <dbReference type="SAM" id="MobiDB-lite"/>
    </source>
</evidence>
<dbReference type="AlphaFoldDB" id="A0A0D2MEE3"/>
<feature type="non-terminal residue" evidence="2">
    <location>
        <position position="90"/>
    </location>
</feature>
<feature type="region of interest" description="Disordered" evidence="1">
    <location>
        <begin position="1"/>
        <end position="90"/>
    </location>
</feature>
<name>A0A0D2MEE3_9CHLO</name>
<gene>
    <name evidence="2" type="ORF">MNEG_8878</name>
</gene>
<feature type="compositionally biased region" description="Basic and acidic residues" evidence="1">
    <location>
        <begin position="1"/>
        <end position="10"/>
    </location>
</feature>
<feature type="compositionally biased region" description="Low complexity" evidence="1">
    <location>
        <begin position="63"/>
        <end position="72"/>
    </location>
</feature>